<evidence type="ECO:0000256" key="1">
    <source>
        <dbReference type="ARBA" id="ARBA00023125"/>
    </source>
</evidence>
<dbReference type="PANTHER" id="PTHR30055:SF178">
    <property type="entry name" value="POSSIBLE TRANSCRIPTIONAL REGULATORY PROTEIN"/>
    <property type="match status" value="1"/>
</dbReference>
<dbReference type="InterPro" id="IPR009057">
    <property type="entry name" value="Homeodomain-like_sf"/>
</dbReference>
<accession>A0A101QK22</accession>
<evidence type="ECO:0000313" key="4">
    <source>
        <dbReference type="EMBL" id="KUN31385.1"/>
    </source>
</evidence>
<dbReference type="PRINTS" id="PR00455">
    <property type="entry name" value="HTHTETR"/>
</dbReference>
<evidence type="ECO:0000256" key="2">
    <source>
        <dbReference type="PROSITE-ProRule" id="PRU00335"/>
    </source>
</evidence>
<evidence type="ECO:0000313" key="5">
    <source>
        <dbReference type="Proteomes" id="UP000053398"/>
    </source>
</evidence>
<keyword evidence="5" id="KW-1185">Reference proteome</keyword>
<proteinExistence type="predicted"/>
<evidence type="ECO:0000259" key="3">
    <source>
        <dbReference type="PROSITE" id="PS50977"/>
    </source>
</evidence>
<dbReference type="Pfam" id="PF17929">
    <property type="entry name" value="TetR_C_34"/>
    <property type="match status" value="1"/>
</dbReference>
<dbReference type="AlphaFoldDB" id="A0A101QK22"/>
<gene>
    <name evidence="4" type="ORF">AQJ11_07825</name>
</gene>
<organism evidence="4 5">
    <name type="scientific">Streptomyces corchorusii</name>
    <name type="common">Streptomyces chibaensis</name>
    <dbReference type="NCBI Taxonomy" id="1903"/>
    <lineage>
        <taxon>Bacteria</taxon>
        <taxon>Bacillati</taxon>
        <taxon>Actinomycetota</taxon>
        <taxon>Actinomycetes</taxon>
        <taxon>Kitasatosporales</taxon>
        <taxon>Streptomycetaceae</taxon>
        <taxon>Streptomyces</taxon>
    </lineage>
</organism>
<dbReference type="Gene3D" id="1.10.357.10">
    <property type="entry name" value="Tetracycline Repressor, domain 2"/>
    <property type="match status" value="1"/>
</dbReference>
<keyword evidence="1 2" id="KW-0238">DNA-binding</keyword>
<dbReference type="RefSeq" id="WP_059262373.1">
    <property type="nucleotide sequence ID" value="NZ_KQ948353.1"/>
</dbReference>
<reference evidence="4 5" key="1">
    <citation type="submission" date="2015-10" db="EMBL/GenBank/DDBJ databases">
        <title>Draft genome sequence of Streptomyces corchorusii DSM 40340, type strain for the species Streptomyces corchorusii.</title>
        <authorList>
            <person name="Ruckert C."/>
            <person name="Winkler A."/>
            <person name="Kalinowski J."/>
            <person name="Kampfer P."/>
            <person name="Glaeser S."/>
        </authorList>
    </citation>
    <scope>NUCLEOTIDE SEQUENCE [LARGE SCALE GENOMIC DNA]</scope>
    <source>
        <strain evidence="4 5">DSM 40340</strain>
    </source>
</reference>
<dbReference type="Pfam" id="PF00440">
    <property type="entry name" value="TetR_N"/>
    <property type="match status" value="1"/>
</dbReference>
<dbReference type="GO" id="GO:0000976">
    <property type="term" value="F:transcription cis-regulatory region binding"/>
    <property type="evidence" value="ECO:0007669"/>
    <property type="project" value="TreeGrafter"/>
</dbReference>
<dbReference type="PANTHER" id="PTHR30055">
    <property type="entry name" value="HTH-TYPE TRANSCRIPTIONAL REGULATOR RUTR"/>
    <property type="match status" value="1"/>
</dbReference>
<dbReference type="InterPro" id="IPR041483">
    <property type="entry name" value="TetR_C_34"/>
</dbReference>
<sequence length="222" mass="24097">MSELAFRRARSAEAKQAREQAILDAARALGGRHGVRDVTLTDIAAAVGMHKSALLRYFETREQIFLELTAEGWRQWAADLCGDLAGRSHATPAEVAEVIARTLAARPMFCDLLAQAPLNLERNVSIESVRSFKLVTLGEVERIGGELHRLLGLTEPQAVDTVAAATSMAGALWQMASPGPRLRELYTSDPRLSHAVVEVEPRLTRVLTAYLTGLVMESPAAG</sequence>
<name>A0A101QK22_STRCK</name>
<dbReference type="SUPFAM" id="SSF46689">
    <property type="entry name" value="Homeodomain-like"/>
    <property type="match status" value="1"/>
</dbReference>
<dbReference type="GO" id="GO:0003700">
    <property type="term" value="F:DNA-binding transcription factor activity"/>
    <property type="evidence" value="ECO:0007669"/>
    <property type="project" value="TreeGrafter"/>
</dbReference>
<dbReference type="InterPro" id="IPR001647">
    <property type="entry name" value="HTH_TetR"/>
</dbReference>
<dbReference type="PROSITE" id="PS50977">
    <property type="entry name" value="HTH_TETR_2"/>
    <property type="match status" value="1"/>
</dbReference>
<dbReference type="InterPro" id="IPR050109">
    <property type="entry name" value="HTH-type_TetR-like_transc_reg"/>
</dbReference>
<feature type="DNA-binding region" description="H-T-H motif" evidence="2">
    <location>
        <begin position="39"/>
        <end position="58"/>
    </location>
</feature>
<feature type="domain" description="HTH tetR-type" evidence="3">
    <location>
        <begin position="16"/>
        <end position="76"/>
    </location>
</feature>
<dbReference type="Proteomes" id="UP000053398">
    <property type="component" value="Unassembled WGS sequence"/>
</dbReference>
<comment type="caution">
    <text evidence="4">The sequence shown here is derived from an EMBL/GenBank/DDBJ whole genome shotgun (WGS) entry which is preliminary data.</text>
</comment>
<protein>
    <submittedName>
        <fullName evidence="4">TetR family transcriptional regulator</fullName>
    </submittedName>
</protein>
<dbReference type="EMBL" id="LMWP01000006">
    <property type="protein sequence ID" value="KUN31385.1"/>
    <property type="molecule type" value="Genomic_DNA"/>
</dbReference>